<dbReference type="RefSeq" id="WP_088570062.1">
    <property type="nucleotide sequence ID" value="NZ_FYEK01000003.1"/>
</dbReference>
<dbReference type="EMBL" id="FYEK01000003">
    <property type="protein sequence ID" value="SNB52302.1"/>
    <property type="molecule type" value="Genomic_DNA"/>
</dbReference>
<evidence type="ECO:0000313" key="1">
    <source>
        <dbReference type="EMBL" id="SNB52302.1"/>
    </source>
</evidence>
<evidence type="ECO:0000313" key="2">
    <source>
        <dbReference type="Proteomes" id="UP000197025"/>
    </source>
</evidence>
<dbReference type="InParanoid" id="A0A212PZ30"/>
<organism evidence="1 2">
    <name type="scientific">Thermoflexus hugenholtzii JAD2</name>
    <dbReference type="NCBI Taxonomy" id="877466"/>
    <lineage>
        <taxon>Bacteria</taxon>
        <taxon>Bacillati</taxon>
        <taxon>Chloroflexota</taxon>
        <taxon>Thermoflexia</taxon>
        <taxon>Thermoflexales</taxon>
        <taxon>Thermoflexaceae</taxon>
        <taxon>Thermoflexus</taxon>
    </lineage>
</organism>
<keyword evidence="2" id="KW-1185">Reference proteome</keyword>
<reference evidence="2" key="1">
    <citation type="submission" date="2017-06" db="EMBL/GenBank/DDBJ databases">
        <authorList>
            <person name="Varghese N."/>
            <person name="Submissions S."/>
        </authorList>
    </citation>
    <scope>NUCLEOTIDE SEQUENCE [LARGE SCALE GENOMIC DNA]</scope>
    <source>
        <strain evidence="2">JAD2</strain>
    </source>
</reference>
<dbReference type="AlphaFoldDB" id="A0A212PZ30"/>
<gene>
    <name evidence="1" type="ORF">SAMN02746019_00022900</name>
</gene>
<accession>A0A212PZ30</accession>
<protein>
    <submittedName>
        <fullName evidence="1">Uncharacterized protein</fullName>
    </submittedName>
</protein>
<name>A0A212PZ30_9CHLR</name>
<sequence length="88" mass="9906">MKIYIDRDLCTGSLPFCVRCFAFLAEHPLGVDRPCITQILLNNGETVTFVIRTEGETVTLTLDPATRERVITEGWDALVPFVPSFFRA</sequence>
<dbReference type="Proteomes" id="UP000197025">
    <property type="component" value="Unassembled WGS sequence"/>
</dbReference>
<dbReference type="OrthoDB" id="164574at2"/>
<proteinExistence type="predicted"/>